<dbReference type="EMBL" id="JAMJPK010000003">
    <property type="protein sequence ID" value="MCL7940476.1"/>
    <property type="molecule type" value="Genomic_DNA"/>
</dbReference>
<evidence type="ECO:0000313" key="2">
    <source>
        <dbReference type="Proteomes" id="UP001165369"/>
    </source>
</evidence>
<reference evidence="1" key="1">
    <citation type="submission" date="2022-05" db="EMBL/GenBank/DDBJ databases">
        <title>Halomonas geminus sp. nov. and Halomonas llamarensis sp. nov. isolated from high-altitude salars of the Atacama Desert.</title>
        <authorList>
            <person name="Hintersatz C."/>
            <person name="Rojas L.A."/>
            <person name="Wei T.-S."/>
            <person name="Kutschke S."/>
            <person name="Lehmann F."/>
            <person name="Jain R."/>
            <person name="Pollmann K."/>
        </authorList>
    </citation>
    <scope>NUCLEOTIDE SEQUENCE</scope>
    <source>
        <strain evidence="1">ATCH28</strain>
    </source>
</reference>
<sequence length="130" mass="14308">MINDTEEAADINGDRYDLALAVDQNLLNLADLLAVWPDHDHVLDTVDAQPEGLDYEVLVFLKLGDIRYRGGTTLFLSLSGSEWQEGSGRKSATTGSLSMRCTPFDTLSTGTINALYADFHHFAKAIVYPE</sequence>
<proteinExistence type="predicted"/>
<organism evidence="1 2">
    <name type="scientific">Halomonas gemina</name>
    <dbReference type="NCBI Taxonomy" id="2945105"/>
    <lineage>
        <taxon>Bacteria</taxon>
        <taxon>Pseudomonadati</taxon>
        <taxon>Pseudomonadota</taxon>
        <taxon>Gammaproteobacteria</taxon>
        <taxon>Oceanospirillales</taxon>
        <taxon>Halomonadaceae</taxon>
        <taxon>Halomonas</taxon>
    </lineage>
</organism>
<accession>A0ABT0T1Q3</accession>
<name>A0ABT0T1Q3_9GAMM</name>
<dbReference type="Proteomes" id="UP001165369">
    <property type="component" value="Unassembled WGS sequence"/>
</dbReference>
<evidence type="ECO:0000313" key="1">
    <source>
        <dbReference type="EMBL" id="MCL7940476.1"/>
    </source>
</evidence>
<gene>
    <name evidence="1" type="ORF">M8009_09215</name>
</gene>
<keyword evidence="2" id="KW-1185">Reference proteome</keyword>
<comment type="caution">
    <text evidence="1">The sequence shown here is derived from an EMBL/GenBank/DDBJ whole genome shotgun (WGS) entry which is preliminary data.</text>
</comment>
<protein>
    <submittedName>
        <fullName evidence="1">Uncharacterized protein</fullName>
    </submittedName>
</protein>